<protein>
    <recommendedName>
        <fullName evidence="5">AcrB/AcrD/AcrF family protein</fullName>
    </recommendedName>
</protein>
<dbReference type="STRING" id="264203.ZMO0500"/>
<dbReference type="RefSeq" id="WP_011240405.1">
    <property type="nucleotide sequence ID" value="NC_006526.2"/>
</dbReference>
<evidence type="ECO:0000313" key="3">
    <source>
        <dbReference type="EMBL" id="AAV89124.2"/>
    </source>
</evidence>
<dbReference type="HOGENOM" id="CLU_451183_0_0_5"/>
<reference evidence="3 4" key="1">
    <citation type="journal article" date="2005" name="Nat. Biotechnol.">
        <title>The genome sequence of the ethanologenic bacterium Zymomonas mobilis ZM4.</title>
        <authorList>
            <person name="Seo J.S."/>
            <person name="Chong H."/>
            <person name="Park H.S."/>
            <person name="Yoon K.O."/>
            <person name="Jung C."/>
            <person name="Kim J.J."/>
            <person name="Hong J.H."/>
            <person name="Kim H."/>
            <person name="Kim J.H."/>
            <person name="Kil J.I."/>
            <person name="Park C.J."/>
            <person name="Oh H.M."/>
            <person name="Lee J.S."/>
            <person name="Jin S.J."/>
            <person name="Um H.W."/>
            <person name="Lee H.J."/>
            <person name="Oh S.J."/>
            <person name="Kim J.Y."/>
            <person name="Kang H.L."/>
            <person name="Lee S.Y."/>
            <person name="Lee K.J."/>
            <person name="Kang H.S."/>
        </authorList>
    </citation>
    <scope>NUCLEOTIDE SEQUENCE [LARGE SCALE GENOMIC DNA]</scope>
    <source>
        <strain evidence="4">ATCC 31821 / ZM4 / CP4</strain>
    </source>
</reference>
<keyword evidence="4" id="KW-1185">Reference proteome</keyword>
<feature type="transmembrane region" description="Helical" evidence="2">
    <location>
        <begin position="453"/>
        <end position="473"/>
    </location>
</feature>
<dbReference type="KEGG" id="zmo:ZMO0500"/>
<proteinExistence type="predicted"/>
<feature type="transmembrane region" description="Helical" evidence="2">
    <location>
        <begin position="314"/>
        <end position="335"/>
    </location>
</feature>
<feature type="transmembrane region" description="Helical" evidence="2">
    <location>
        <begin position="168"/>
        <end position="189"/>
    </location>
</feature>
<feature type="transmembrane region" description="Helical" evidence="2">
    <location>
        <begin position="135"/>
        <end position="156"/>
    </location>
</feature>
<reference evidence="3 4" key="2">
    <citation type="journal article" date="2009" name="Nat. Biotechnol.">
        <title>Improved genome annotation for Zymomonas mobilis.</title>
        <authorList>
            <person name="Yang S."/>
            <person name="Pappas K.M."/>
            <person name="Hauser L.J."/>
            <person name="Land M.L."/>
            <person name="Chen G.L."/>
            <person name="Hurst G.B."/>
            <person name="Pan C."/>
            <person name="Kouvelis V.N."/>
            <person name="Typas M.A."/>
            <person name="Pelletier D.A."/>
            <person name="Klingeman D.M."/>
            <person name="Chang Y.J."/>
            <person name="Samatova N.F."/>
            <person name="Brown S.D."/>
        </authorList>
    </citation>
    <scope>NUCLEOTIDE SEQUENCE [LARGE SCALE GENOMIC DNA]</scope>
    <source>
        <strain evidence="4">ATCC 31821 / ZM4 / CP4</strain>
    </source>
</reference>
<accession>Q5NQ81</accession>
<evidence type="ECO:0000256" key="1">
    <source>
        <dbReference type="SAM" id="MobiDB-lite"/>
    </source>
</evidence>
<feature type="transmembrane region" description="Helical" evidence="2">
    <location>
        <begin position="215"/>
        <end position="238"/>
    </location>
</feature>
<keyword evidence="2" id="KW-0472">Membrane</keyword>
<feature type="transmembrane region" description="Helical" evidence="2">
    <location>
        <begin position="401"/>
        <end position="418"/>
    </location>
</feature>
<feature type="transmembrane region" description="Helical" evidence="2">
    <location>
        <begin position="424"/>
        <end position="441"/>
    </location>
</feature>
<evidence type="ECO:0000313" key="4">
    <source>
        <dbReference type="Proteomes" id="UP000001173"/>
    </source>
</evidence>
<feature type="transmembrane region" description="Helical" evidence="2">
    <location>
        <begin position="259"/>
        <end position="279"/>
    </location>
</feature>
<feature type="transmembrane region" description="Helical" evidence="2">
    <location>
        <begin position="42"/>
        <end position="60"/>
    </location>
</feature>
<keyword evidence="2" id="KW-1133">Transmembrane helix</keyword>
<evidence type="ECO:0000256" key="2">
    <source>
        <dbReference type="SAM" id="Phobius"/>
    </source>
</evidence>
<organism evidence="3 4">
    <name type="scientific">Zymomonas mobilis subsp. mobilis (strain ATCC 31821 / ZM4 / CP4)</name>
    <dbReference type="NCBI Taxonomy" id="264203"/>
    <lineage>
        <taxon>Bacteria</taxon>
        <taxon>Pseudomonadati</taxon>
        <taxon>Pseudomonadota</taxon>
        <taxon>Alphaproteobacteria</taxon>
        <taxon>Sphingomonadales</taxon>
        <taxon>Zymomonadaceae</taxon>
        <taxon>Zymomonas</taxon>
    </lineage>
</organism>
<dbReference type="eggNOG" id="COG1287">
    <property type="taxonomic scope" value="Bacteria"/>
</dbReference>
<feature type="compositionally biased region" description="Basic and acidic residues" evidence="1">
    <location>
        <begin position="501"/>
        <end position="520"/>
    </location>
</feature>
<gene>
    <name evidence="3" type="ordered locus">ZMO0500</name>
</gene>
<feature type="transmembrane region" description="Helical" evidence="2">
    <location>
        <begin position="370"/>
        <end position="389"/>
    </location>
</feature>
<evidence type="ECO:0008006" key="5">
    <source>
        <dbReference type="Google" id="ProtNLM"/>
    </source>
</evidence>
<feature type="region of interest" description="Disordered" evidence="1">
    <location>
        <begin position="496"/>
        <end position="521"/>
    </location>
</feature>
<keyword evidence="2" id="KW-0812">Transmembrane</keyword>
<dbReference type="Proteomes" id="UP000001173">
    <property type="component" value="Chromosome"/>
</dbReference>
<name>Q5NQ81_ZYMMO</name>
<feature type="transmembrane region" description="Helical" evidence="2">
    <location>
        <begin position="291"/>
        <end position="307"/>
    </location>
</feature>
<dbReference type="AlphaFoldDB" id="Q5NQ81"/>
<sequence>MTGKVHSNKSLIATFKKVVVTPFLSLNNSQESLLWDQISRHYWRLITCLFWILTAAFLLYTHRHAIYWLSLSDTDDNLRLAEVRDWLHGQGWFDLQQHRLNPPKGANIHWSRLVDIPIAALIAISQPFLGSMGSIRFGTAIAPLLPLGILFFGNALTCRRLVGEKSFFVANCLLLCAGVTLGMFLPLRIDHHGWQLAFLSLIIAGNADPDRKRGAVTVALSSTLSLVIGLEILPYIALAAGMQTLFWVTNIRHAQALKYYGFTLALTSLIGWLIFASYANRAPVCDALSPVWLTATIGGGLSVALIASIRAGWAFRLTAAVIAGLFIGGIFAYSWPQCLGRPEAISPELYKLWMSHVGEAKPVYSRDIKVIVLILALPIVGLISLFPALWNNRFSPRIGGWLNLALIFLSALAMTAWQTRTSPAAQLLAVPACCWLIMTLLKKMDKQKTYAGMLGYALVILSILAVASSFIPLKIVEYTHQGHHKPFFKNPFSKGSTLPSHRAEENHKVSENKTPSHPERGCPTIPALKSIEAIPQANILTFIDFAPRLIAMTHHQAIAGPYHRNAEAILDVHHAFRGSPEQAENIIRRHAISLVLICPGMPESSIYLNEAKNGFYAQLAKGQVPPWLEAMPLPKESPFRLWRVKAAANAASRQHN</sequence>
<dbReference type="EMBL" id="AE008692">
    <property type="protein sequence ID" value="AAV89124.2"/>
    <property type="molecule type" value="Genomic_DNA"/>
</dbReference>